<dbReference type="PROSITE" id="PS01129">
    <property type="entry name" value="PSI_RLU"/>
    <property type="match status" value="1"/>
</dbReference>
<dbReference type="PANTHER" id="PTHR21600:SF87">
    <property type="entry name" value="RNA PSEUDOURIDYLATE SYNTHASE DOMAIN-CONTAINING PROTEIN 1"/>
    <property type="match status" value="1"/>
</dbReference>
<comment type="caution">
    <text evidence="5">The sequence shown here is derived from an EMBL/GenBank/DDBJ whole genome shotgun (WGS) entry which is preliminary data.</text>
</comment>
<evidence type="ECO:0000259" key="4">
    <source>
        <dbReference type="Pfam" id="PF00849"/>
    </source>
</evidence>
<gene>
    <name evidence="5" type="ORF">QBZ16_002322</name>
</gene>
<keyword evidence="6" id="KW-1185">Reference proteome</keyword>
<organism evidence="5 6">
    <name type="scientific">Prototheca wickerhamii</name>
    <dbReference type="NCBI Taxonomy" id="3111"/>
    <lineage>
        <taxon>Eukaryota</taxon>
        <taxon>Viridiplantae</taxon>
        <taxon>Chlorophyta</taxon>
        <taxon>core chlorophytes</taxon>
        <taxon>Trebouxiophyceae</taxon>
        <taxon>Chlorellales</taxon>
        <taxon>Chlorellaceae</taxon>
        <taxon>Prototheca</taxon>
    </lineage>
</organism>
<evidence type="ECO:0000313" key="6">
    <source>
        <dbReference type="Proteomes" id="UP001255856"/>
    </source>
</evidence>
<feature type="compositionally biased region" description="Acidic residues" evidence="3">
    <location>
        <begin position="122"/>
        <end position="136"/>
    </location>
</feature>
<protein>
    <recommendedName>
        <fullName evidence="4">Pseudouridine synthase RsuA/RluA-like domain-containing protein</fullName>
    </recommendedName>
</protein>
<dbReference type="SUPFAM" id="SSF55120">
    <property type="entry name" value="Pseudouridine synthase"/>
    <property type="match status" value="1"/>
</dbReference>
<dbReference type="PANTHER" id="PTHR21600">
    <property type="entry name" value="MITOCHONDRIAL RNA PSEUDOURIDINE SYNTHASE"/>
    <property type="match status" value="1"/>
</dbReference>
<dbReference type="Proteomes" id="UP001255856">
    <property type="component" value="Unassembled WGS sequence"/>
</dbReference>
<dbReference type="Gene3D" id="3.30.2350.10">
    <property type="entry name" value="Pseudouridine synthase"/>
    <property type="match status" value="2"/>
</dbReference>
<evidence type="ECO:0000313" key="5">
    <source>
        <dbReference type="EMBL" id="KAK2079927.1"/>
    </source>
</evidence>
<dbReference type="GO" id="GO:0000455">
    <property type="term" value="P:enzyme-directed rRNA pseudouridine synthesis"/>
    <property type="evidence" value="ECO:0007669"/>
    <property type="project" value="TreeGrafter"/>
</dbReference>
<sequence>MAGMDIQRTIALIILAGSPASGRLFGGKTSDGQPSAADSAGDVVTCVLVPPPASRALPEDIPLSVAYEDAHVLVVDKPAGLVVHPCPSQPAGTLVNALLHHCQVGPVELGPDQLGPGSLLGGDEEDALDSDDDEGDDGGRRALRPGLPGAGVIRPGIVHRIDKGTTGLLVIAKTEEARVDLVQQVGFGSRLGRTAISSWATLRPLAGGRAALTAWKLGTGRTHQIRAHARELGCPLLGDATYGGGPRAVAAAFAGTGAAGAVTAIERPMLHAATLGFKHPVTGAWAQFESPLPEDFVSILNALDAD</sequence>
<dbReference type="GO" id="GO:0003723">
    <property type="term" value="F:RNA binding"/>
    <property type="evidence" value="ECO:0007669"/>
    <property type="project" value="InterPro"/>
</dbReference>
<evidence type="ECO:0000256" key="3">
    <source>
        <dbReference type="SAM" id="MobiDB-lite"/>
    </source>
</evidence>
<dbReference type="InterPro" id="IPR006224">
    <property type="entry name" value="PsdUridine_synth_RluA-like_CS"/>
</dbReference>
<dbReference type="InterPro" id="IPR050188">
    <property type="entry name" value="RluA_PseudoU_synthase"/>
</dbReference>
<evidence type="ECO:0000256" key="1">
    <source>
        <dbReference type="ARBA" id="ARBA00000073"/>
    </source>
</evidence>
<comment type="catalytic activity">
    <reaction evidence="1">
        <text>a uridine in RNA = a pseudouridine in RNA</text>
        <dbReference type="Rhea" id="RHEA:48348"/>
        <dbReference type="Rhea" id="RHEA-COMP:12068"/>
        <dbReference type="Rhea" id="RHEA-COMP:12069"/>
        <dbReference type="ChEBI" id="CHEBI:65314"/>
        <dbReference type="ChEBI" id="CHEBI:65315"/>
    </reaction>
</comment>
<dbReference type="Pfam" id="PF00849">
    <property type="entry name" value="PseudoU_synth_2"/>
    <property type="match status" value="1"/>
</dbReference>
<comment type="similarity">
    <text evidence="2">Belongs to the pseudouridine synthase RluA family.</text>
</comment>
<feature type="domain" description="Pseudouridine synthase RsuA/RluA-like" evidence="4">
    <location>
        <begin position="71"/>
        <end position="184"/>
    </location>
</feature>
<dbReference type="InterPro" id="IPR006145">
    <property type="entry name" value="PsdUridine_synth_RsuA/RluA"/>
</dbReference>
<dbReference type="EMBL" id="JASFZW010000002">
    <property type="protein sequence ID" value="KAK2079927.1"/>
    <property type="molecule type" value="Genomic_DNA"/>
</dbReference>
<proteinExistence type="inferred from homology"/>
<accession>A0AAD9INS2</accession>
<dbReference type="GO" id="GO:0009982">
    <property type="term" value="F:pseudouridine synthase activity"/>
    <property type="evidence" value="ECO:0007669"/>
    <property type="project" value="InterPro"/>
</dbReference>
<dbReference type="AlphaFoldDB" id="A0AAD9INS2"/>
<evidence type="ECO:0000256" key="2">
    <source>
        <dbReference type="ARBA" id="ARBA00010876"/>
    </source>
</evidence>
<dbReference type="CDD" id="cd02869">
    <property type="entry name" value="PseudoU_synth_RluA_like"/>
    <property type="match status" value="1"/>
</dbReference>
<reference evidence="5" key="1">
    <citation type="submission" date="2021-01" db="EMBL/GenBank/DDBJ databases">
        <authorList>
            <person name="Eckstrom K.M.E."/>
        </authorList>
    </citation>
    <scope>NUCLEOTIDE SEQUENCE</scope>
    <source>
        <strain evidence="5">UVCC 0001</strain>
    </source>
</reference>
<dbReference type="InterPro" id="IPR020103">
    <property type="entry name" value="PsdUridine_synth_cat_dom_sf"/>
</dbReference>
<name>A0AAD9INS2_PROWI</name>
<feature type="region of interest" description="Disordered" evidence="3">
    <location>
        <begin position="110"/>
        <end position="146"/>
    </location>
</feature>